<organism evidence="6 7">
    <name type="scientific">Chlorobium luteolum (strain DSM 273 / BCRC 81028 / 2530)</name>
    <name type="common">Pelodictyon luteolum</name>
    <dbReference type="NCBI Taxonomy" id="319225"/>
    <lineage>
        <taxon>Bacteria</taxon>
        <taxon>Pseudomonadati</taxon>
        <taxon>Chlorobiota</taxon>
        <taxon>Chlorobiia</taxon>
        <taxon>Chlorobiales</taxon>
        <taxon>Chlorobiaceae</taxon>
        <taxon>Chlorobium/Pelodictyon group</taxon>
        <taxon>Pelodictyon</taxon>
    </lineage>
</organism>
<dbReference type="InterPro" id="IPR016161">
    <property type="entry name" value="Ald_DH/histidinol_DH"/>
</dbReference>
<feature type="active site" evidence="4">
    <location>
        <position position="246"/>
    </location>
</feature>
<dbReference type="InterPro" id="IPR016163">
    <property type="entry name" value="Ald_DH_C"/>
</dbReference>
<dbReference type="AlphaFoldDB" id="Q3B643"/>
<dbReference type="RefSeq" id="WP_011357063.1">
    <property type="nucleotide sequence ID" value="NC_007512.1"/>
</dbReference>
<dbReference type="CDD" id="cd07087">
    <property type="entry name" value="ALDH_F3-13-14_CALDH-like"/>
    <property type="match status" value="1"/>
</dbReference>
<dbReference type="Gene3D" id="3.40.605.10">
    <property type="entry name" value="Aldehyde Dehydrogenase, Chain A, domain 1"/>
    <property type="match status" value="1"/>
</dbReference>
<name>Q3B643_CHLL3</name>
<sequence length="458" mass="50065">MGEAFQQPVVPALRAAFDSGLTRPRVWRVRQLEALGRFLLEREEELAAAVQADVGKPPAEVFFTETAFLQSEIRYALQHLGGWMRPKRAALPLLYQPATASYAYEPLGVVLIIGAWNYPLQLVLAPLVSAIAAGNCAVLKPSEQAPRTSACIAEGIRHYLDGQAFLVVEGGPLEARQLLRERFEHVFFTGSRAAGREVMRAAAMHPASVTLELGGRCPCIVDSGMQLKTVARRIAWAKFLNAGQTCIAPDYVLVRRGLERMLADALREALVSFYGPSPGRSPGYARVVGDDRLLRLEERFPGIADESPGGGRSLPPTILEGAGPEYAGAGDEIFGPVLPLVSYGEIGEAIGMIRDGEEPLAIYLFSTDRGVQQRVLRETRSGGVCINDLLFQAAVPSLPFGGVGRSGFGAYHGRAGFEEFSTRRSVMKRPIVADMSLRYPPYGNRKFRFLRWLLGCFQ</sequence>
<reference evidence="7" key="1">
    <citation type="submission" date="2005-08" db="EMBL/GenBank/DDBJ databases">
        <title>Complete sequence of Pelodictyon luteolum DSM 273.</title>
        <authorList>
            <consortium name="US DOE Joint Genome Institute"/>
            <person name="Copeland A."/>
            <person name="Lucas S."/>
            <person name="Lapidus A."/>
            <person name="Barry K."/>
            <person name="Detter J.C."/>
            <person name="Glavina T."/>
            <person name="Hammon N."/>
            <person name="Israni S."/>
            <person name="Pitluck S."/>
            <person name="Bryant D."/>
            <person name="Schmutz J."/>
            <person name="Larimer F."/>
            <person name="Land M."/>
            <person name="Kyrpides N."/>
            <person name="Ivanova N."/>
            <person name="Richardson P."/>
        </authorList>
    </citation>
    <scope>NUCLEOTIDE SEQUENCE [LARGE SCALE GENOMIC DNA]</scope>
    <source>
        <strain evidence="7">DSM 273 / BCRC 81028 / 2530</strain>
    </source>
</reference>
<keyword evidence="2 3" id="KW-0560">Oxidoreductase</keyword>
<dbReference type="OrthoDB" id="9762913at2"/>
<feature type="active site" evidence="4">
    <location>
        <position position="212"/>
    </location>
</feature>
<proteinExistence type="inferred from homology"/>
<dbReference type="GO" id="GO:0004029">
    <property type="term" value="F:aldehyde dehydrogenase (NAD+) activity"/>
    <property type="evidence" value="ECO:0007669"/>
    <property type="project" value="TreeGrafter"/>
</dbReference>
<dbReference type="InterPro" id="IPR016160">
    <property type="entry name" value="Ald_DH_CS_CYS"/>
</dbReference>
<dbReference type="EMBL" id="CP000096">
    <property type="protein sequence ID" value="ABB23188.1"/>
    <property type="molecule type" value="Genomic_DNA"/>
</dbReference>
<dbReference type="InterPro" id="IPR012394">
    <property type="entry name" value="Aldehyde_DH_NAD(P)"/>
</dbReference>
<dbReference type="HOGENOM" id="CLU_005391_3_1_10"/>
<evidence type="ECO:0000256" key="1">
    <source>
        <dbReference type="ARBA" id="ARBA00009986"/>
    </source>
</evidence>
<keyword evidence="7" id="KW-1185">Reference proteome</keyword>
<dbReference type="Gene3D" id="3.40.309.10">
    <property type="entry name" value="Aldehyde Dehydrogenase, Chain A, domain 2"/>
    <property type="match status" value="1"/>
</dbReference>
<evidence type="ECO:0000313" key="7">
    <source>
        <dbReference type="Proteomes" id="UP000002709"/>
    </source>
</evidence>
<dbReference type="InterPro" id="IPR016162">
    <property type="entry name" value="Ald_DH_N"/>
</dbReference>
<feature type="domain" description="Aldehyde dehydrogenase" evidence="5">
    <location>
        <begin position="15"/>
        <end position="270"/>
    </location>
</feature>
<evidence type="ECO:0000256" key="2">
    <source>
        <dbReference type="ARBA" id="ARBA00023002"/>
    </source>
</evidence>
<evidence type="ECO:0000256" key="3">
    <source>
        <dbReference type="PIRNR" id="PIRNR036492"/>
    </source>
</evidence>
<evidence type="ECO:0000259" key="5">
    <source>
        <dbReference type="Pfam" id="PF00171"/>
    </source>
</evidence>
<comment type="similarity">
    <text evidence="1 3">Belongs to the aldehyde dehydrogenase family.</text>
</comment>
<dbReference type="Pfam" id="PF00171">
    <property type="entry name" value="Aldedh"/>
    <property type="match status" value="2"/>
</dbReference>
<dbReference type="Proteomes" id="UP000002709">
    <property type="component" value="Chromosome"/>
</dbReference>
<dbReference type="PIRSF" id="PIRSF036492">
    <property type="entry name" value="ALDH"/>
    <property type="match status" value="1"/>
</dbReference>
<protein>
    <recommendedName>
        <fullName evidence="3">Aldehyde dehydrogenase</fullName>
    </recommendedName>
</protein>
<dbReference type="GO" id="GO:0005737">
    <property type="term" value="C:cytoplasm"/>
    <property type="evidence" value="ECO:0007669"/>
    <property type="project" value="TreeGrafter"/>
</dbReference>
<evidence type="ECO:0000313" key="6">
    <source>
        <dbReference type="EMBL" id="ABB23188.1"/>
    </source>
</evidence>
<feature type="domain" description="Aldehyde dehydrogenase" evidence="5">
    <location>
        <begin position="307"/>
        <end position="426"/>
    </location>
</feature>
<dbReference type="PANTHER" id="PTHR43570">
    <property type="entry name" value="ALDEHYDE DEHYDROGENASE"/>
    <property type="match status" value="1"/>
</dbReference>
<accession>Q3B643</accession>
<dbReference type="PROSITE" id="PS00070">
    <property type="entry name" value="ALDEHYDE_DEHYDR_CYS"/>
    <property type="match status" value="1"/>
</dbReference>
<dbReference type="KEGG" id="plt:Plut_0300"/>
<dbReference type="PANTHER" id="PTHR43570:SF16">
    <property type="entry name" value="ALDEHYDE DEHYDROGENASE TYPE III, ISOFORM Q"/>
    <property type="match status" value="1"/>
</dbReference>
<dbReference type="FunFam" id="3.40.605.10:FF:000004">
    <property type="entry name" value="Aldehyde dehydrogenase"/>
    <property type="match status" value="1"/>
</dbReference>
<dbReference type="STRING" id="319225.Plut_0300"/>
<dbReference type="eggNOG" id="COG1012">
    <property type="taxonomic scope" value="Bacteria"/>
</dbReference>
<gene>
    <name evidence="6" type="ordered locus">Plut_0300</name>
</gene>
<dbReference type="InterPro" id="IPR015590">
    <property type="entry name" value="Aldehyde_DH_dom"/>
</dbReference>
<dbReference type="SUPFAM" id="SSF53720">
    <property type="entry name" value="ALDH-like"/>
    <property type="match status" value="1"/>
</dbReference>
<dbReference type="GO" id="GO:0006081">
    <property type="term" value="P:aldehyde metabolic process"/>
    <property type="evidence" value="ECO:0007669"/>
    <property type="project" value="InterPro"/>
</dbReference>
<evidence type="ECO:0000256" key="4">
    <source>
        <dbReference type="PIRSR" id="PIRSR036492-1"/>
    </source>
</evidence>